<dbReference type="InterPro" id="IPR017871">
    <property type="entry name" value="ABC_transporter-like_CS"/>
</dbReference>
<keyword evidence="2 4" id="KW-0067">ATP-binding</keyword>
<accession>B0NQP6</accession>
<dbReference type="AlphaFoldDB" id="B0NQP6"/>
<dbReference type="GO" id="GO:0005524">
    <property type="term" value="F:ATP binding"/>
    <property type="evidence" value="ECO:0007669"/>
    <property type="project" value="UniProtKB-KW"/>
</dbReference>
<gene>
    <name evidence="4" type="ORF">BACSTE_01696</name>
</gene>
<dbReference type="InterPro" id="IPR003593">
    <property type="entry name" value="AAA+_ATPase"/>
</dbReference>
<dbReference type="Proteomes" id="UP000004713">
    <property type="component" value="Unassembled WGS sequence"/>
</dbReference>
<dbReference type="CDD" id="cd00267">
    <property type="entry name" value="ABC_ATPase"/>
    <property type="match status" value="1"/>
</dbReference>
<dbReference type="PANTHER" id="PTHR43514:SF4">
    <property type="entry name" value="ABC TRANSPORTER I FAMILY MEMBER 10"/>
    <property type="match status" value="1"/>
</dbReference>
<dbReference type="eggNOG" id="COG1119">
    <property type="taxonomic scope" value="Bacteria"/>
</dbReference>
<organism evidence="4 5">
    <name type="scientific">Bacteroides stercoris ATCC 43183</name>
    <dbReference type="NCBI Taxonomy" id="449673"/>
    <lineage>
        <taxon>Bacteria</taxon>
        <taxon>Pseudomonadati</taxon>
        <taxon>Bacteroidota</taxon>
        <taxon>Bacteroidia</taxon>
        <taxon>Bacteroidales</taxon>
        <taxon>Bacteroidaceae</taxon>
        <taxon>Bacteroides</taxon>
    </lineage>
</organism>
<proteinExistence type="predicted"/>
<dbReference type="PROSITE" id="PS00211">
    <property type="entry name" value="ABC_TRANSPORTER_1"/>
    <property type="match status" value="1"/>
</dbReference>
<feature type="domain" description="ABC transporter" evidence="3">
    <location>
        <begin position="324"/>
        <end position="541"/>
    </location>
</feature>
<protein>
    <submittedName>
        <fullName evidence="4">ABC transporter, ATP-binding protein</fullName>
    </submittedName>
</protein>
<evidence type="ECO:0000313" key="5">
    <source>
        <dbReference type="Proteomes" id="UP000004713"/>
    </source>
</evidence>
<evidence type="ECO:0000259" key="3">
    <source>
        <dbReference type="PROSITE" id="PS50893"/>
    </source>
</evidence>
<dbReference type="SMART" id="SM00382">
    <property type="entry name" value="AAA"/>
    <property type="match status" value="2"/>
</dbReference>
<keyword evidence="1" id="KW-0547">Nucleotide-binding</keyword>
<evidence type="ECO:0000313" key="4">
    <source>
        <dbReference type="EMBL" id="EDS15195.1"/>
    </source>
</evidence>
<evidence type="ECO:0000256" key="1">
    <source>
        <dbReference type="ARBA" id="ARBA00022741"/>
    </source>
</evidence>
<dbReference type="InterPro" id="IPR050334">
    <property type="entry name" value="Molybdenum_import_ModC"/>
</dbReference>
<dbReference type="InterPro" id="IPR003439">
    <property type="entry name" value="ABC_transporter-like_ATP-bd"/>
</dbReference>
<comment type="caution">
    <text evidence="4">The sequence shown here is derived from an EMBL/GenBank/DDBJ whole genome shotgun (WGS) entry which is preliminary data.</text>
</comment>
<dbReference type="FunFam" id="3.40.50.300:FF:000866">
    <property type="entry name" value="Molybdate ABC transporter ATP-binding protein ModF"/>
    <property type="match status" value="1"/>
</dbReference>
<dbReference type="EMBL" id="ABFZ02000019">
    <property type="protein sequence ID" value="EDS15195.1"/>
    <property type="molecule type" value="Genomic_DNA"/>
</dbReference>
<reference evidence="4 5" key="2">
    <citation type="submission" date="2007-11" db="EMBL/GenBank/DDBJ databases">
        <authorList>
            <person name="Fulton L."/>
            <person name="Clifton S."/>
            <person name="Fulton B."/>
            <person name="Xu J."/>
            <person name="Minx P."/>
            <person name="Pepin K.H."/>
            <person name="Johnson M."/>
            <person name="Thiruvilangam P."/>
            <person name="Bhonagiri V."/>
            <person name="Nash W.E."/>
            <person name="Mardis E.R."/>
            <person name="Wilson R.K."/>
        </authorList>
    </citation>
    <scope>NUCLEOTIDE SEQUENCE [LARGE SCALE GENOMIC DNA]</scope>
    <source>
        <strain evidence="4 5">ATCC 43183</strain>
    </source>
</reference>
<dbReference type="InterPro" id="IPR027417">
    <property type="entry name" value="P-loop_NTPase"/>
</dbReference>
<dbReference type="SUPFAM" id="SSF52540">
    <property type="entry name" value="P-loop containing nucleoside triphosphate hydrolases"/>
    <property type="match status" value="2"/>
</dbReference>
<dbReference type="Gene3D" id="3.40.50.300">
    <property type="entry name" value="P-loop containing nucleotide triphosphate hydrolases"/>
    <property type="match status" value="2"/>
</dbReference>
<reference evidence="4 5" key="1">
    <citation type="submission" date="2007-11" db="EMBL/GenBank/DDBJ databases">
        <title>Draft genome sequence of Bacteroides stercoris(ATCC 43183).</title>
        <authorList>
            <person name="Sudarsanam P."/>
            <person name="Ley R."/>
            <person name="Guruge J."/>
            <person name="Turnbaugh P.J."/>
            <person name="Mahowald M."/>
            <person name="Liep D."/>
            <person name="Gordon J."/>
        </authorList>
    </citation>
    <scope>NUCLEOTIDE SEQUENCE [LARGE SCALE GENOMIC DNA]</scope>
    <source>
        <strain evidence="4 5">ATCC 43183</strain>
    </source>
</reference>
<sequence>MWLYGSHIRKIGESLKNVKTESGSDNNRSGDVGKRFFSLIFAPFKPQTIDRMQQHTIHIAGGVARNPLVRLSNPITLDFLDGEHIAIAGPNGAGKSLLVDLLTGKYPLRDGTLTYDFRPSATQTAYDNIRYIAFRDTYGSADANYYYQQRWNAHDQEDAPLVCDLLGEVKDESLRQQLFELFRIEPMLGKKVILLSSGELRKFQLTKTLLTAPRVLIMDNPFIGLDAATRELLYTVLEKLAQLASLQIVLVLSMLDDIPSFITHVVPVDNKTVGEKMPRAAYLQAFREQDALRAEADVASLGELQQRIAGLPYENMNFTSDEVVRLNKVSIRYGDRTILKELDWTVMRGQKWALSGENGAGKSTLLSLVCADNPQSYACDIRLFGRKRGTGESIWEIKKHIGYVSPEMHRAYLKNLPAIEIVASGLHDSIGLYKRPHAGQMAVCEWWMDIFGVAHLKDKPFLQLSSGEQRLALLARAFVKDPELLILDEPLHGLDTYNRRRVRKIIEAFCRRRDKTMIMVTHYENELPETITHRLCLTRNR</sequence>
<dbReference type="PANTHER" id="PTHR43514">
    <property type="entry name" value="ABC TRANSPORTER I FAMILY MEMBER 10"/>
    <property type="match status" value="1"/>
</dbReference>
<dbReference type="Pfam" id="PF00005">
    <property type="entry name" value="ABC_tran"/>
    <property type="match status" value="2"/>
</dbReference>
<evidence type="ECO:0000256" key="2">
    <source>
        <dbReference type="ARBA" id="ARBA00022840"/>
    </source>
</evidence>
<dbReference type="GO" id="GO:0016887">
    <property type="term" value="F:ATP hydrolysis activity"/>
    <property type="evidence" value="ECO:0007669"/>
    <property type="project" value="InterPro"/>
</dbReference>
<dbReference type="PROSITE" id="PS50893">
    <property type="entry name" value="ABC_TRANSPORTER_2"/>
    <property type="match status" value="2"/>
</dbReference>
<name>B0NQP6_BACSE</name>
<feature type="domain" description="ABC transporter" evidence="3">
    <location>
        <begin position="52"/>
        <end position="295"/>
    </location>
</feature>
<dbReference type="HOGENOM" id="CLU_000604_45_0_10"/>